<organism evidence="3 4">
    <name type="scientific">Helicobacter pylori Hp H-45</name>
    <dbReference type="NCBI Taxonomy" id="992050"/>
    <lineage>
        <taxon>Bacteria</taxon>
        <taxon>Pseudomonadati</taxon>
        <taxon>Campylobacterota</taxon>
        <taxon>Epsilonproteobacteria</taxon>
        <taxon>Campylobacterales</taxon>
        <taxon>Helicobacteraceae</taxon>
        <taxon>Helicobacter</taxon>
    </lineage>
</organism>
<dbReference type="PRINTS" id="PR01776">
    <property type="entry name" value="HPOMPFAMILY"/>
</dbReference>
<dbReference type="EMBL" id="AKOQ01000003">
    <property type="protein sequence ID" value="EJB69117.1"/>
    <property type="molecule type" value="Genomic_DNA"/>
</dbReference>
<dbReference type="InterPro" id="IPR002718">
    <property type="entry name" value="OMP_Helicobacter"/>
</dbReference>
<keyword evidence="2" id="KW-0732">Signal</keyword>
<evidence type="ECO:0000313" key="3">
    <source>
        <dbReference type="EMBL" id="EJB69117.1"/>
    </source>
</evidence>
<feature type="coiled-coil region" evidence="1">
    <location>
        <begin position="1026"/>
        <end position="1053"/>
    </location>
</feature>
<keyword evidence="1" id="KW-0175">Coiled coil</keyword>
<dbReference type="Pfam" id="PF01856">
    <property type="entry name" value="HP_OMP"/>
    <property type="match status" value="1"/>
</dbReference>
<reference evidence="3 4" key="1">
    <citation type="journal article" date="2013" name="Pathog. Dis.">
        <title>Genome sequences of 65 Helicobacter pylori strains isolated from asymptomatic individuals and patients with gastric cancer, peptic ulcer disease, or gastritis.</title>
        <authorList>
            <person name="Blanchard T.G."/>
            <person name="Czinn S.J."/>
            <person name="Correa P."/>
            <person name="Nakazawa T."/>
            <person name="Keelan M."/>
            <person name="Morningstar L."/>
            <person name="Santana-Cruz I."/>
            <person name="Maroo A."/>
            <person name="McCracken C."/>
            <person name="Shefchek K."/>
            <person name="Daugherty S."/>
            <person name="Song Y."/>
            <person name="Fraser C.M."/>
            <person name="Fricke W.F."/>
        </authorList>
    </citation>
    <scope>NUCLEOTIDE SEQUENCE [LARGE SCALE GENOMIC DNA]</scope>
    <source>
        <strain evidence="3 4">Hp H-45</strain>
    </source>
</reference>
<proteinExistence type="predicted"/>
<feature type="chain" id="PRO_5003735884" evidence="2">
    <location>
        <begin position="20"/>
        <end position="1246"/>
    </location>
</feature>
<evidence type="ECO:0000256" key="1">
    <source>
        <dbReference type="SAM" id="Coils"/>
    </source>
</evidence>
<dbReference type="Proteomes" id="UP000003895">
    <property type="component" value="Unassembled WGS sequence"/>
</dbReference>
<protein>
    <submittedName>
        <fullName evidence="3">Outer membrane protein HopL</fullName>
    </submittedName>
</protein>
<dbReference type="RefSeq" id="WP_000591305.1">
    <property type="nucleotide sequence ID" value="NZ_AKOQ01000003.1"/>
</dbReference>
<dbReference type="AlphaFoldDB" id="J0M403"/>
<gene>
    <name evidence="3" type="primary">hopL</name>
    <name evidence="3" type="ORF">HPHPH45_0520</name>
</gene>
<dbReference type="PATRIC" id="fig|992050.3.peg.509"/>
<evidence type="ECO:0000313" key="4">
    <source>
        <dbReference type="Proteomes" id="UP000003895"/>
    </source>
</evidence>
<accession>J0M403</accession>
<sequence>MIKKARKFIPLFLIGSLLAEDNGWYMSVGYQIGGTQQFINNKQLLENQNIINSVTQSAINIAGPTTGLITLSSQGVIDALGYGVSNTVGNQLEGISNILNQIGKRKDFYSSRQISSISQQIIGLKGSSDPLKAHSSQITAKLLSNTQSAFDQGIALSTSIISSINSLNPSNNTKEVKAQLQNTAQSMTELLQQIEHSITKTTSTTYAQSLLTNLADAVNASSNNTAYVSALVNALNTLGVGVFPTTTSTHVVLNPPGQVVFYPANSLLGSTSSNSNNQQQYNNTLLMNTLQGALSANTQNNPNGCANQVQCLEQFIQNLAPLAATPTSNNQANQQVQAIAQKLQSVAINTLDNNAINNTTYNLNNLHNALNFQAYESTIEQYNNALKQISWISFSEPKNLLKNTSNNYQIGTVTNAQGQNISAYDCMTATGSLSSNASSGISCSATNSTNGSTNSTNSFDNSLVATSKVQTIGGKEQIGVNSFNLVSQVWSVYNSLKTSEENLQKNAKILCANGSPSGTSSCNNTNSSGGLSISGNAQLQNILSSTNGTSATAQAKSNASKLKAMVVVNNEEEAKTTNLAQNSGPTTQSPNSTVMGALNTVLQNVSNFQQSIQSAFQSQSNNIQAWANAIYNTNGSQSQDMTPNTSQNLRIQLRANFYQLINTINQQVPTDMNALINQSQQTQQTSGATSNNNACASGTNGSNSNWCYQQWSDSKAYYSGLQSALGYQTQATTQSGNNGGNSITYNVQQITLTSNGLLNQIITNLKGVNGGNGASGGSSGSGNGTSQINTAYQMLTDASDGKLGTYNGNGSGGGGGSGSNNGYQTCNSGSNGTSGSNCYTPNKQQNATNATTTATTTTDSNLQKVYNDAQKIANIIASSGNNKGVENGLKQFFEALKNNSSSLSNLCNGSSGSSSTCSGGLINLLGAIPTNGVSDTNNLINLLTEFIKTAGFIQNNDNNASNESLKSAFQAITSAISQGFQALQNDISPNAILTLLQEITSNTTTIQSFSQTLRQLLGDKTFFMVQQKLIDAMINARNQVQNAQNQANNYGSQPVLSQYAAAKSTQHGMSNGLGVGIGYKYFFGKARKLGLRHYFFFDYGFSEIGLANQSVKANIFAYGVGTDFLWNLFRRTYNTKALNFGLFAGVQLGGATWLSSLRQQIIDNWGNANDIHSTNFQVALNFGVRTNFAEFKRFAKKFHNQGVISQKSVEFGIKVPLINQAYLKSAGADVSYRRLYTFYINYIMGF</sequence>
<name>J0M403_HELPX</name>
<comment type="caution">
    <text evidence="3">The sequence shown here is derived from an EMBL/GenBank/DDBJ whole genome shotgun (WGS) entry which is preliminary data.</text>
</comment>
<evidence type="ECO:0000256" key="2">
    <source>
        <dbReference type="SAM" id="SignalP"/>
    </source>
</evidence>
<feature type="signal peptide" evidence="2">
    <location>
        <begin position="1"/>
        <end position="19"/>
    </location>
</feature>